<feature type="region of interest" description="Disordered" evidence="1">
    <location>
        <begin position="237"/>
        <end position="295"/>
    </location>
</feature>
<feature type="compositionally biased region" description="Polar residues" evidence="1">
    <location>
        <begin position="131"/>
        <end position="144"/>
    </location>
</feature>
<evidence type="ECO:0000313" key="2">
    <source>
        <dbReference type="EMBL" id="KAF9561364.1"/>
    </source>
</evidence>
<evidence type="ECO:0000256" key="1">
    <source>
        <dbReference type="SAM" id="MobiDB-lite"/>
    </source>
</evidence>
<sequence length="295" mass="30682">LKHSSSAPVPTSPSNSPATAIAVTPVSAPLILNSFPSPRSSTTATAIHTLSEDSFARLPTVTKSTTKALDSAASAVLPPYQSFLNPTTITNSGRHRLLPISPPSDPPVSSFASASSPSPKPLPSVLPLSPTEHSLASPLDSSSFRPDLHDLHPDAPRHPSGPALDSSSSTRNMLSSPSPSPISSTLDSRSKASHTPARGVTDFDPYLPWVSTPKHLQGPAAAPVSASIKATTATATAAAASATTTTTTTTGRPAADRWQLQERETDEQHLPMAMSISMPSPVEPRPRVSPVLRDQ</sequence>
<feature type="compositionally biased region" description="Basic and acidic residues" evidence="1">
    <location>
        <begin position="146"/>
        <end position="157"/>
    </location>
</feature>
<protein>
    <submittedName>
        <fullName evidence="2">Uncharacterized protein</fullName>
    </submittedName>
</protein>
<feature type="non-terminal residue" evidence="2">
    <location>
        <position position="1"/>
    </location>
</feature>
<keyword evidence="3" id="KW-1185">Reference proteome</keyword>
<organism evidence="2 3">
    <name type="scientific">Lunasporangiospora selenospora</name>
    <dbReference type="NCBI Taxonomy" id="979761"/>
    <lineage>
        <taxon>Eukaryota</taxon>
        <taxon>Fungi</taxon>
        <taxon>Fungi incertae sedis</taxon>
        <taxon>Mucoromycota</taxon>
        <taxon>Mortierellomycotina</taxon>
        <taxon>Mortierellomycetes</taxon>
        <taxon>Mortierellales</taxon>
        <taxon>Mortierellaceae</taxon>
        <taxon>Lunasporangiospora</taxon>
    </lineage>
</organism>
<dbReference type="AlphaFoldDB" id="A0A9P6FKS4"/>
<dbReference type="Proteomes" id="UP000780801">
    <property type="component" value="Unassembled WGS sequence"/>
</dbReference>
<dbReference type="EMBL" id="JAABOA010006438">
    <property type="protein sequence ID" value="KAF9561364.1"/>
    <property type="molecule type" value="Genomic_DNA"/>
</dbReference>
<feature type="compositionally biased region" description="Low complexity" evidence="1">
    <location>
        <begin position="175"/>
        <end position="187"/>
    </location>
</feature>
<proteinExistence type="predicted"/>
<feature type="non-terminal residue" evidence="2">
    <location>
        <position position="295"/>
    </location>
</feature>
<feature type="compositionally biased region" description="Polar residues" evidence="1">
    <location>
        <begin position="165"/>
        <end position="174"/>
    </location>
</feature>
<feature type="compositionally biased region" description="Low complexity" evidence="1">
    <location>
        <begin position="237"/>
        <end position="250"/>
    </location>
</feature>
<feature type="compositionally biased region" description="Basic and acidic residues" evidence="1">
    <location>
        <begin position="259"/>
        <end position="269"/>
    </location>
</feature>
<name>A0A9P6FKS4_9FUNG</name>
<reference evidence="2" key="1">
    <citation type="journal article" date="2020" name="Fungal Divers.">
        <title>Resolving the Mortierellaceae phylogeny through synthesis of multi-gene phylogenetics and phylogenomics.</title>
        <authorList>
            <person name="Vandepol N."/>
            <person name="Liber J."/>
            <person name="Desiro A."/>
            <person name="Na H."/>
            <person name="Kennedy M."/>
            <person name="Barry K."/>
            <person name="Grigoriev I.V."/>
            <person name="Miller A.N."/>
            <person name="O'Donnell K."/>
            <person name="Stajich J.E."/>
            <person name="Bonito G."/>
        </authorList>
    </citation>
    <scope>NUCLEOTIDE SEQUENCE</scope>
    <source>
        <strain evidence="2">KOD1015</strain>
    </source>
</reference>
<evidence type="ECO:0000313" key="3">
    <source>
        <dbReference type="Proteomes" id="UP000780801"/>
    </source>
</evidence>
<comment type="caution">
    <text evidence="2">The sequence shown here is derived from an EMBL/GenBank/DDBJ whole genome shotgun (WGS) entry which is preliminary data.</text>
</comment>
<feature type="region of interest" description="Disordered" evidence="1">
    <location>
        <begin position="94"/>
        <end position="206"/>
    </location>
</feature>
<gene>
    <name evidence="2" type="ORF">BGW38_009007</name>
</gene>
<accession>A0A9P6FKS4</accession>
<feature type="compositionally biased region" description="Low complexity" evidence="1">
    <location>
        <begin position="107"/>
        <end position="117"/>
    </location>
</feature>